<evidence type="ECO:0000313" key="3">
    <source>
        <dbReference type="Proteomes" id="UP000053558"/>
    </source>
</evidence>
<sequence length="59" mass="6431">MEEFGVHAYQNQTSTYEDWYSTGINGGPTEALIWQADSNFSSGNTPDDGLPVSAHEPPI</sequence>
<organism evidence="2 3">
    <name type="scientific">Coniophora puteana (strain RWD-64-598)</name>
    <name type="common">Brown rot fungus</name>
    <dbReference type="NCBI Taxonomy" id="741705"/>
    <lineage>
        <taxon>Eukaryota</taxon>
        <taxon>Fungi</taxon>
        <taxon>Dikarya</taxon>
        <taxon>Basidiomycota</taxon>
        <taxon>Agaricomycotina</taxon>
        <taxon>Agaricomycetes</taxon>
        <taxon>Agaricomycetidae</taxon>
        <taxon>Boletales</taxon>
        <taxon>Coniophorineae</taxon>
        <taxon>Coniophoraceae</taxon>
        <taxon>Coniophora</taxon>
    </lineage>
</organism>
<dbReference type="OrthoDB" id="406631at2759"/>
<dbReference type="GO" id="GO:0016787">
    <property type="term" value="F:hydrolase activity"/>
    <property type="evidence" value="ECO:0007669"/>
    <property type="project" value="UniProtKB-KW"/>
</dbReference>
<reference evidence="3" key="1">
    <citation type="journal article" date="2012" name="Science">
        <title>The Paleozoic origin of enzymatic lignin decomposition reconstructed from 31 fungal genomes.</title>
        <authorList>
            <person name="Floudas D."/>
            <person name="Binder M."/>
            <person name="Riley R."/>
            <person name="Barry K."/>
            <person name="Blanchette R.A."/>
            <person name="Henrissat B."/>
            <person name="Martinez A.T."/>
            <person name="Otillar R."/>
            <person name="Spatafora J.W."/>
            <person name="Yadav J.S."/>
            <person name="Aerts A."/>
            <person name="Benoit I."/>
            <person name="Boyd A."/>
            <person name="Carlson A."/>
            <person name="Copeland A."/>
            <person name="Coutinho P.M."/>
            <person name="de Vries R.P."/>
            <person name="Ferreira P."/>
            <person name="Findley K."/>
            <person name="Foster B."/>
            <person name="Gaskell J."/>
            <person name="Glotzer D."/>
            <person name="Gorecki P."/>
            <person name="Heitman J."/>
            <person name="Hesse C."/>
            <person name="Hori C."/>
            <person name="Igarashi K."/>
            <person name="Jurgens J.A."/>
            <person name="Kallen N."/>
            <person name="Kersten P."/>
            <person name="Kohler A."/>
            <person name="Kuees U."/>
            <person name="Kumar T.K.A."/>
            <person name="Kuo A."/>
            <person name="LaButti K."/>
            <person name="Larrondo L.F."/>
            <person name="Lindquist E."/>
            <person name="Ling A."/>
            <person name="Lombard V."/>
            <person name="Lucas S."/>
            <person name="Lundell T."/>
            <person name="Martin R."/>
            <person name="McLaughlin D.J."/>
            <person name="Morgenstern I."/>
            <person name="Morin E."/>
            <person name="Murat C."/>
            <person name="Nagy L.G."/>
            <person name="Nolan M."/>
            <person name="Ohm R.A."/>
            <person name="Patyshakuliyeva A."/>
            <person name="Rokas A."/>
            <person name="Ruiz-Duenas F.J."/>
            <person name="Sabat G."/>
            <person name="Salamov A."/>
            <person name="Samejima M."/>
            <person name="Schmutz J."/>
            <person name="Slot J.C."/>
            <person name="St John F."/>
            <person name="Stenlid J."/>
            <person name="Sun H."/>
            <person name="Sun S."/>
            <person name="Syed K."/>
            <person name="Tsang A."/>
            <person name="Wiebenga A."/>
            <person name="Young D."/>
            <person name="Pisabarro A."/>
            <person name="Eastwood D.C."/>
            <person name="Martin F."/>
            <person name="Cullen D."/>
            <person name="Grigoriev I.V."/>
            <person name="Hibbett D.S."/>
        </authorList>
    </citation>
    <scope>NUCLEOTIDE SEQUENCE [LARGE SCALE GENOMIC DNA]</scope>
    <source>
        <strain evidence="3">RWD-64-598 SS2</strain>
    </source>
</reference>
<protein>
    <submittedName>
        <fullName evidence="2">Glycoside hydrolase family 5 protein</fullName>
    </submittedName>
</protein>
<dbReference type="GeneID" id="19204121"/>
<evidence type="ECO:0000313" key="2">
    <source>
        <dbReference type="EMBL" id="EIW74741.1"/>
    </source>
</evidence>
<feature type="region of interest" description="Disordered" evidence="1">
    <location>
        <begin position="38"/>
        <end position="59"/>
    </location>
</feature>
<gene>
    <name evidence="2" type="ORF">CONPUDRAFT_159524</name>
</gene>
<keyword evidence="2" id="KW-0378">Hydrolase</keyword>
<dbReference type="KEGG" id="cput:CONPUDRAFT_159524"/>
<keyword evidence="3" id="KW-1185">Reference proteome</keyword>
<name>A0A5M3M7U8_CONPW</name>
<accession>A0A5M3M7U8</accession>
<dbReference type="EMBL" id="JH711590">
    <property type="protein sequence ID" value="EIW74741.1"/>
    <property type="molecule type" value="Genomic_DNA"/>
</dbReference>
<dbReference type="Proteomes" id="UP000053558">
    <property type="component" value="Unassembled WGS sequence"/>
</dbReference>
<dbReference type="AlphaFoldDB" id="A0A5M3M7U8"/>
<evidence type="ECO:0000256" key="1">
    <source>
        <dbReference type="SAM" id="MobiDB-lite"/>
    </source>
</evidence>
<proteinExistence type="predicted"/>
<comment type="caution">
    <text evidence="2">The sequence shown here is derived from an EMBL/GenBank/DDBJ whole genome shotgun (WGS) entry which is preliminary data.</text>
</comment>
<dbReference type="RefSeq" id="XP_007774825.1">
    <property type="nucleotide sequence ID" value="XM_007776635.1"/>
</dbReference>